<reference evidence="2 3" key="1">
    <citation type="submission" date="2019-10" db="EMBL/GenBank/DDBJ databases">
        <title>Epibacterium sp. nov., isolated from seawater.</title>
        <authorList>
            <person name="Zhang X."/>
            <person name="Li N."/>
        </authorList>
    </citation>
    <scope>NUCLEOTIDE SEQUENCE [LARGE SCALE GENOMIC DNA]</scope>
    <source>
        <strain evidence="2 3">SM1979</strain>
    </source>
</reference>
<sequence>MFKLSATALLASVIASGALAQGNYFESGNWAVVRMGKTCQMFTLRADRHTSGMLSFRFDEQGYNAGFSYEYYPWSNDEGAPWDQSSDYVELYVDDAAVWLGDEMFLGTHMGRDGASMTSGFVGEMIDALSKAKNNISVAVHISAKGETWTYGGFSTDGFTAVAQQAGAMCEFNPSALPAS</sequence>
<organism evidence="2 3">
    <name type="scientific">Tritonibacter litoralis</name>
    <dbReference type="NCBI Taxonomy" id="2662264"/>
    <lineage>
        <taxon>Bacteria</taxon>
        <taxon>Pseudomonadati</taxon>
        <taxon>Pseudomonadota</taxon>
        <taxon>Alphaproteobacteria</taxon>
        <taxon>Rhodobacterales</taxon>
        <taxon>Paracoccaceae</taxon>
        <taxon>Tritonibacter</taxon>
    </lineage>
</organism>
<keyword evidence="1" id="KW-0732">Signal</keyword>
<proteinExistence type="predicted"/>
<protein>
    <submittedName>
        <fullName evidence="2">Uncharacterized protein</fullName>
    </submittedName>
</protein>
<keyword evidence="3" id="KW-1185">Reference proteome</keyword>
<name>A0A843YLC8_9RHOB</name>
<accession>A0A843YLC8</accession>
<evidence type="ECO:0000313" key="3">
    <source>
        <dbReference type="Proteomes" id="UP000444174"/>
    </source>
</evidence>
<feature type="signal peptide" evidence="1">
    <location>
        <begin position="1"/>
        <end position="20"/>
    </location>
</feature>
<dbReference type="Proteomes" id="UP000444174">
    <property type="component" value="Unassembled WGS sequence"/>
</dbReference>
<dbReference type="AlphaFoldDB" id="A0A843YLC8"/>
<gene>
    <name evidence="2" type="ORF">GFB49_17280</name>
</gene>
<evidence type="ECO:0000313" key="2">
    <source>
        <dbReference type="EMBL" id="MQQ10224.1"/>
    </source>
</evidence>
<dbReference type="RefSeq" id="WP_153217201.1">
    <property type="nucleotide sequence ID" value="NZ_WIBF01000013.1"/>
</dbReference>
<evidence type="ECO:0000256" key="1">
    <source>
        <dbReference type="SAM" id="SignalP"/>
    </source>
</evidence>
<feature type="chain" id="PRO_5032704076" evidence="1">
    <location>
        <begin position="21"/>
        <end position="180"/>
    </location>
</feature>
<dbReference type="EMBL" id="WIBF01000013">
    <property type="protein sequence ID" value="MQQ10224.1"/>
    <property type="molecule type" value="Genomic_DNA"/>
</dbReference>
<comment type="caution">
    <text evidence="2">The sequence shown here is derived from an EMBL/GenBank/DDBJ whole genome shotgun (WGS) entry which is preliminary data.</text>
</comment>